<evidence type="ECO:0008006" key="8">
    <source>
        <dbReference type="Google" id="ProtNLM"/>
    </source>
</evidence>
<dbReference type="EMBL" id="BNCP01000021">
    <property type="protein sequence ID" value="GIL81386.1"/>
    <property type="molecule type" value="Genomic_DNA"/>
</dbReference>
<gene>
    <name evidence="4" type="ORF">Vretifemale_10372</name>
    <name evidence="5" type="ORF">Vretimale_1060</name>
</gene>
<dbReference type="SUPFAM" id="SSF52833">
    <property type="entry name" value="Thioredoxin-like"/>
    <property type="match status" value="1"/>
</dbReference>
<dbReference type="InterPro" id="IPR036249">
    <property type="entry name" value="Thioredoxin-like_sf"/>
</dbReference>
<evidence type="ECO:0000256" key="2">
    <source>
        <dbReference type="SAM" id="Phobius"/>
    </source>
</evidence>
<evidence type="ECO:0000313" key="6">
    <source>
        <dbReference type="Proteomes" id="UP000722791"/>
    </source>
</evidence>
<proteinExistence type="predicted"/>
<keyword evidence="3" id="KW-0732">Signal</keyword>
<evidence type="ECO:0000256" key="1">
    <source>
        <dbReference type="SAM" id="MobiDB-lite"/>
    </source>
</evidence>
<dbReference type="Gene3D" id="3.40.30.10">
    <property type="entry name" value="Glutaredoxin"/>
    <property type="match status" value="1"/>
</dbReference>
<accession>A0A8J4FYZ8</accession>
<evidence type="ECO:0000313" key="5">
    <source>
        <dbReference type="EMBL" id="GIL94954.1"/>
    </source>
</evidence>
<name>A0A8J4FYZ8_9CHLO</name>
<protein>
    <recommendedName>
        <fullName evidence="8">Thioredoxin domain-containing protein</fullName>
    </recommendedName>
</protein>
<feature type="region of interest" description="Disordered" evidence="1">
    <location>
        <begin position="200"/>
        <end position="273"/>
    </location>
</feature>
<keyword evidence="2" id="KW-0472">Membrane</keyword>
<organism evidence="5 6">
    <name type="scientific">Volvox reticuliferus</name>
    <dbReference type="NCBI Taxonomy" id="1737510"/>
    <lineage>
        <taxon>Eukaryota</taxon>
        <taxon>Viridiplantae</taxon>
        <taxon>Chlorophyta</taxon>
        <taxon>core chlorophytes</taxon>
        <taxon>Chlorophyceae</taxon>
        <taxon>CS clade</taxon>
        <taxon>Chlamydomonadales</taxon>
        <taxon>Volvocaceae</taxon>
        <taxon>Volvox</taxon>
    </lineage>
</organism>
<dbReference type="Proteomes" id="UP000747110">
    <property type="component" value="Unassembled WGS sequence"/>
</dbReference>
<feature type="transmembrane region" description="Helical" evidence="2">
    <location>
        <begin position="173"/>
        <end position="192"/>
    </location>
</feature>
<keyword evidence="7" id="KW-1185">Reference proteome</keyword>
<feature type="compositionally biased region" description="Low complexity" evidence="1">
    <location>
        <begin position="241"/>
        <end position="256"/>
    </location>
</feature>
<reference evidence="5" key="1">
    <citation type="journal article" date="2021" name="Proc. Natl. Acad. Sci. U.S.A.">
        <title>Three genomes in the algal genus Volvox reveal the fate of a haploid sex-determining region after a transition to homothallism.</title>
        <authorList>
            <person name="Yamamoto K."/>
            <person name="Hamaji T."/>
            <person name="Kawai-Toyooka H."/>
            <person name="Matsuzaki R."/>
            <person name="Takahashi F."/>
            <person name="Nishimura Y."/>
            <person name="Kawachi M."/>
            <person name="Noguchi H."/>
            <person name="Minakuchi Y."/>
            <person name="Umen J.G."/>
            <person name="Toyoda A."/>
            <person name="Nozaki H."/>
        </authorList>
    </citation>
    <scope>NUCLEOTIDE SEQUENCE</scope>
    <source>
        <strain evidence="5">NIES-3785</strain>
        <strain evidence="4">NIES-3786</strain>
    </source>
</reference>
<evidence type="ECO:0000256" key="3">
    <source>
        <dbReference type="SAM" id="SignalP"/>
    </source>
</evidence>
<dbReference type="EMBL" id="BNCQ01000002">
    <property type="protein sequence ID" value="GIL94954.1"/>
    <property type="molecule type" value="Genomic_DNA"/>
</dbReference>
<keyword evidence="2" id="KW-1133">Transmembrane helix</keyword>
<dbReference type="PANTHER" id="PTHR19991">
    <property type="entry name" value="L 2 01289"/>
    <property type="match status" value="1"/>
</dbReference>
<comment type="caution">
    <text evidence="5">The sequence shown here is derived from an EMBL/GenBank/DDBJ whole genome shotgun (WGS) entry which is preliminary data.</text>
</comment>
<keyword evidence="2" id="KW-0812">Transmembrane</keyword>
<evidence type="ECO:0000313" key="7">
    <source>
        <dbReference type="Proteomes" id="UP000747110"/>
    </source>
</evidence>
<dbReference type="AlphaFoldDB" id="A0A8J4FYZ8"/>
<sequence length="273" mass="29852">MRVADISNLVFLVVLLTASNVLATSYPTEAVELTDSNFEHDTQAASGQTTGVWAVLFTDSTLKRHERAVQVLQELANDEDKELIYAQVDVAHNVKLARRFGNVIFPPCIVLFRNRQMYLFDQSFERADIIQQIRDFVTSGFALADPLDVPENRDRKLNLEAFETSTKMDYKTIAVAILMILGGLIFQTWAVMNKDKFRPERGTPEAAAAATAANKPGDEQQKQQQQEPAVGATAEKAGKRQQQQAPAAAAGPASPSGDRRGSAKGAKKGKASS</sequence>
<feature type="chain" id="PRO_5036271685" description="Thioredoxin domain-containing protein" evidence="3">
    <location>
        <begin position="24"/>
        <end position="273"/>
    </location>
</feature>
<dbReference type="Proteomes" id="UP000722791">
    <property type="component" value="Unassembled WGS sequence"/>
</dbReference>
<feature type="signal peptide" evidence="3">
    <location>
        <begin position="1"/>
        <end position="23"/>
    </location>
</feature>
<dbReference type="OrthoDB" id="72053at2759"/>
<dbReference type="PANTHER" id="PTHR19991:SF2">
    <property type="entry name" value="GH08893P"/>
    <property type="match status" value="1"/>
</dbReference>
<evidence type="ECO:0000313" key="4">
    <source>
        <dbReference type="EMBL" id="GIL81386.1"/>
    </source>
</evidence>